<feature type="domain" description="DUF4440" evidence="1">
    <location>
        <begin position="11"/>
        <end position="115"/>
    </location>
</feature>
<dbReference type="Gene3D" id="3.10.450.50">
    <property type="match status" value="1"/>
</dbReference>
<dbReference type="InterPro" id="IPR032710">
    <property type="entry name" value="NTF2-like_dom_sf"/>
</dbReference>
<protein>
    <recommendedName>
        <fullName evidence="1">DUF4440 domain-containing protein</fullName>
    </recommendedName>
</protein>
<dbReference type="AlphaFoldDB" id="A0A0K3A4J4"/>
<dbReference type="SUPFAM" id="SSF54427">
    <property type="entry name" value="NTF2-like"/>
    <property type="match status" value="1"/>
</dbReference>
<dbReference type="Proteomes" id="UP000041247">
    <property type="component" value="Unassembled WGS sequence"/>
</dbReference>
<reference evidence="2 3" key="1">
    <citation type="submission" date="2015-07" db="EMBL/GenBank/DDBJ databases">
        <authorList>
            <person name="Noorani M."/>
        </authorList>
    </citation>
    <scope>NUCLEOTIDE SEQUENCE [LARGE SCALE GENOMIC DNA]</scope>
    <source>
        <strain evidence="2">LMG728</strain>
    </source>
</reference>
<sequence length="127" mass="14095">MDASLKHRLFALELELLEPATRASVARLSALLDEAFVEFGASGRCSDRQALLQELPAEAGAVRYRAFDLQAWLPAPDLAQLRYRSERHDGDDAGAPVRHALRSSLWRCRGGEWRMLFHQGTPIPGAA</sequence>
<name>A0A0K3A4J4_9XANT</name>
<dbReference type="RefSeq" id="WP_053841392.1">
    <property type="nucleotide sequence ID" value="NZ_CP076250.1"/>
</dbReference>
<organism evidence="2 3">
    <name type="scientific">Xanthomonas graminis pv. poae</name>
    <dbReference type="NCBI Taxonomy" id="227946"/>
    <lineage>
        <taxon>Bacteria</taxon>
        <taxon>Pseudomonadati</taxon>
        <taxon>Pseudomonadota</taxon>
        <taxon>Gammaproteobacteria</taxon>
        <taxon>Lysobacterales</taxon>
        <taxon>Lysobacteraceae</taxon>
        <taxon>Xanthomonas</taxon>
        <taxon>Xanthomonas translucens group</taxon>
        <taxon>Xanthomonas graminis</taxon>
    </lineage>
</organism>
<evidence type="ECO:0000313" key="2">
    <source>
        <dbReference type="EMBL" id="CTP90460.1"/>
    </source>
</evidence>
<dbReference type="Pfam" id="PF14534">
    <property type="entry name" value="DUF4440"/>
    <property type="match status" value="1"/>
</dbReference>
<dbReference type="EMBL" id="CXOK01000083">
    <property type="protein sequence ID" value="CTP90460.1"/>
    <property type="molecule type" value="Genomic_DNA"/>
</dbReference>
<evidence type="ECO:0000313" key="3">
    <source>
        <dbReference type="Proteomes" id="UP000041247"/>
    </source>
</evidence>
<accession>A0A0K3A4J4</accession>
<gene>
    <name evidence="2" type="ORF">XTPLMG728_2575</name>
</gene>
<evidence type="ECO:0000259" key="1">
    <source>
        <dbReference type="Pfam" id="PF14534"/>
    </source>
</evidence>
<proteinExistence type="predicted"/>
<dbReference type="InterPro" id="IPR027843">
    <property type="entry name" value="DUF4440"/>
</dbReference>